<feature type="region of interest" description="Disordered" evidence="1">
    <location>
        <begin position="115"/>
        <end position="152"/>
    </location>
</feature>
<accession>A0A423PLE3</accession>
<dbReference type="Gene3D" id="1.10.238.10">
    <property type="entry name" value="EF-hand"/>
    <property type="match status" value="2"/>
</dbReference>
<dbReference type="InParanoid" id="A0A423PLE3"/>
<dbReference type="GO" id="GO:0005509">
    <property type="term" value="F:calcium ion binding"/>
    <property type="evidence" value="ECO:0007669"/>
    <property type="project" value="InterPro"/>
</dbReference>
<dbReference type="PROSITE" id="PS00018">
    <property type="entry name" value="EF_HAND_1"/>
    <property type="match status" value="2"/>
</dbReference>
<keyword evidence="2" id="KW-0732">Signal</keyword>
<feature type="domain" description="EF-hand" evidence="3">
    <location>
        <begin position="30"/>
        <end position="65"/>
    </location>
</feature>
<dbReference type="Pfam" id="PF13202">
    <property type="entry name" value="EF-hand_5"/>
    <property type="match status" value="4"/>
</dbReference>
<dbReference type="AlphaFoldDB" id="A0A423PLE3"/>
<feature type="compositionally biased region" description="Basic and acidic residues" evidence="1">
    <location>
        <begin position="126"/>
        <end position="150"/>
    </location>
</feature>
<feature type="domain" description="EF-hand" evidence="3">
    <location>
        <begin position="68"/>
        <end position="93"/>
    </location>
</feature>
<dbReference type="InterPro" id="IPR011992">
    <property type="entry name" value="EF-hand-dom_pair"/>
</dbReference>
<feature type="domain" description="EF-hand" evidence="3">
    <location>
        <begin position="132"/>
        <end position="167"/>
    </location>
</feature>
<reference evidence="4 5" key="1">
    <citation type="submission" date="2013-10" db="EMBL/GenBank/DDBJ databases">
        <title>Salinisphaera japonica YTM-1 Genome Sequencing.</title>
        <authorList>
            <person name="Lai Q."/>
            <person name="Li C."/>
            <person name="Shao Z."/>
        </authorList>
    </citation>
    <scope>NUCLEOTIDE SEQUENCE [LARGE SCALE GENOMIC DNA]</scope>
    <source>
        <strain evidence="4 5">YTM-1</strain>
    </source>
</reference>
<name>A0A423PLE3_9GAMM</name>
<evidence type="ECO:0000259" key="3">
    <source>
        <dbReference type="PROSITE" id="PS50222"/>
    </source>
</evidence>
<keyword evidence="5" id="KW-1185">Reference proteome</keyword>
<gene>
    <name evidence="4" type="ORF">SAJA_11325</name>
</gene>
<comment type="caution">
    <text evidence="4">The sequence shown here is derived from an EMBL/GenBank/DDBJ whole genome shotgun (WGS) entry which is preliminary data.</text>
</comment>
<dbReference type="EMBL" id="AYKG01000035">
    <property type="protein sequence ID" value="ROO26425.1"/>
    <property type="molecule type" value="Genomic_DNA"/>
</dbReference>
<evidence type="ECO:0000313" key="5">
    <source>
        <dbReference type="Proteomes" id="UP000285310"/>
    </source>
</evidence>
<dbReference type="SMART" id="SM00054">
    <property type="entry name" value="EFh"/>
    <property type="match status" value="3"/>
</dbReference>
<evidence type="ECO:0000256" key="2">
    <source>
        <dbReference type="SAM" id="SignalP"/>
    </source>
</evidence>
<organism evidence="4 5">
    <name type="scientific">Salinisphaera japonica YTM-1</name>
    <dbReference type="NCBI Taxonomy" id="1209778"/>
    <lineage>
        <taxon>Bacteria</taxon>
        <taxon>Pseudomonadati</taxon>
        <taxon>Pseudomonadota</taxon>
        <taxon>Gammaproteobacteria</taxon>
        <taxon>Salinisphaerales</taxon>
        <taxon>Salinisphaeraceae</taxon>
        <taxon>Salinisphaera</taxon>
    </lineage>
</organism>
<evidence type="ECO:0000313" key="4">
    <source>
        <dbReference type="EMBL" id="ROO26425.1"/>
    </source>
</evidence>
<dbReference type="PROSITE" id="PS50222">
    <property type="entry name" value="EF_HAND_2"/>
    <property type="match status" value="3"/>
</dbReference>
<feature type="signal peptide" evidence="2">
    <location>
        <begin position="1"/>
        <end position="26"/>
    </location>
</feature>
<dbReference type="InterPro" id="IPR018247">
    <property type="entry name" value="EF_Hand_1_Ca_BS"/>
</dbReference>
<evidence type="ECO:0000256" key="1">
    <source>
        <dbReference type="SAM" id="MobiDB-lite"/>
    </source>
</evidence>
<dbReference type="InterPro" id="IPR002048">
    <property type="entry name" value="EF_hand_dom"/>
</dbReference>
<dbReference type="SUPFAM" id="SSF47473">
    <property type="entry name" value="EF-hand"/>
    <property type="match status" value="1"/>
</dbReference>
<proteinExistence type="predicted"/>
<dbReference type="Proteomes" id="UP000285310">
    <property type="component" value="Unassembled WGS sequence"/>
</dbReference>
<feature type="chain" id="PRO_5019141606" description="EF-hand domain-containing protein" evidence="2">
    <location>
        <begin position="27"/>
        <end position="184"/>
    </location>
</feature>
<feature type="region of interest" description="Disordered" evidence="1">
    <location>
        <begin position="165"/>
        <end position="184"/>
    </location>
</feature>
<sequence>MRFLPPGYRHYAVCLIAATAALPAFAQHGEDRPDPQALFDTLDTDGSATLSRDELSRLPDVMAARHAARIDTNNDGQIDKTEYEAAAKARADHRFDRMDRDGDGQIGVDALDAHRGHHRHKHHHDRDHESADDKSGHKGWFEAIDNDKDGTISPEEWQTAATRWHHRHGAGHDTNPAAAHPDDA</sequence>
<feature type="compositionally biased region" description="Basic residues" evidence="1">
    <location>
        <begin position="115"/>
        <end position="125"/>
    </location>
</feature>
<dbReference type="RefSeq" id="WP_184999857.1">
    <property type="nucleotide sequence ID" value="NZ_AYKG01000035.1"/>
</dbReference>
<protein>
    <recommendedName>
        <fullName evidence="3">EF-hand domain-containing protein</fullName>
    </recommendedName>
</protein>